<dbReference type="PATRIC" id="fig|1300222.3.peg.1553"/>
<dbReference type="GeneID" id="89500373"/>
<dbReference type="RefSeq" id="WP_003387394.1">
    <property type="nucleotide sequence ID" value="NZ_APBN01000002.1"/>
</dbReference>
<dbReference type="EMBL" id="APBN01000002">
    <property type="protein sequence ID" value="EMT53849.1"/>
    <property type="molecule type" value="Genomic_DNA"/>
</dbReference>
<protein>
    <submittedName>
        <fullName evidence="1">Uncharacterized protein</fullName>
    </submittedName>
</protein>
<dbReference type="OrthoDB" id="2471697at2"/>
<evidence type="ECO:0000313" key="1">
    <source>
        <dbReference type="EMBL" id="EMT53849.1"/>
    </source>
</evidence>
<keyword evidence="2" id="KW-1185">Reference proteome</keyword>
<reference evidence="1 2" key="1">
    <citation type="submission" date="2013-03" db="EMBL/GenBank/DDBJ databases">
        <title>Assembly of a new bacterial strain Brevibacillus borstelensis AK1.</title>
        <authorList>
            <person name="Rajan I."/>
            <person name="PoliReddy D."/>
            <person name="Sugumar T."/>
            <person name="Rathinam K."/>
            <person name="Alqarawi S."/>
            <person name="Khalil A.B."/>
            <person name="Sivakumar N."/>
        </authorList>
    </citation>
    <scope>NUCLEOTIDE SEQUENCE [LARGE SCALE GENOMIC DNA]</scope>
    <source>
        <strain evidence="1 2">AK1</strain>
    </source>
</reference>
<sequence>MKRRVKVTIEDFSSLQENLNNPEELALYQGANGHTYDAEIEHDGYAIIDVTEDDYIELAPGEYQIMIEEWTKAGNIGDCTLETKSDPADDKAMLYRLVDASGNEKEQPVSLSKQVVELLGKTWFGKNAKKEE</sequence>
<proteinExistence type="predicted"/>
<organism evidence="1 2">
    <name type="scientific">Brevibacillus borstelensis AK1</name>
    <dbReference type="NCBI Taxonomy" id="1300222"/>
    <lineage>
        <taxon>Bacteria</taxon>
        <taxon>Bacillati</taxon>
        <taxon>Bacillota</taxon>
        <taxon>Bacilli</taxon>
        <taxon>Bacillales</taxon>
        <taxon>Paenibacillaceae</taxon>
        <taxon>Brevibacillus</taxon>
    </lineage>
</organism>
<dbReference type="AlphaFoldDB" id="M8DC25"/>
<evidence type="ECO:0000313" key="2">
    <source>
        <dbReference type="Proteomes" id="UP000012081"/>
    </source>
</evidence>
<gene>
    <name evidence="1" type="ORF">I532_07535</name>
</gene>
<comment type="caution">
    <text evidence="1">The sequence shown here is derived from an EMBL/GenBank/DDBJ whole genome shotgun (WGS) entry which is preliminary data.</text>
</comment>
<name>M8DC25_9BACL</name>
<accession>M8DC25</accession>
<dbReference type="Proteomes" id="UP000012081">
    <property type="component" value="Unassembled WGS sequence"/>
</dbReference>